<feature type="domain" description="Phosphoribosyltransferase" evidence="2">
    <location>
        <begin position="177"/>
        <end position="224"/>
    </location>
</feature>
<sequence length="227" mass="24131">MLAALGSRCAVCAAWPAARLCTACVARLAYTVPRCQRCALRVPAGVPLCGACVGQPSLLQACAAAVDYAYPWDRIVAAFKFEGDPGWARPLAGLLSQCETAEALRSAADWVLPVPLSDARLRMRGFQQTALLAQAWAGPQAQTRWLLRLRDTPPQAGLTRQARLRNLQGAMALEPAHAHRVRGQSLLLLDDVMTTGATLEAAAQVLWDAGARQVSAVVLARTPAPGS</sequence>
<dbReference type="Gene3D" id="3.40.50.2020">
    <property type="match status" value="1"/>
</dbReference>
<evidence type="ECO:0000313" key="4">
    <source>
        <dbReference type="Proteomes" id="UP001501788"/>
    </source>
</evidence>
<dbReference type="PANTHER" id="PTHR47505:SF1">
    <property type="entry name" value="DNA UTILIZATION PROTEIN YHGH"/>
    <property type="match status" value="1"/>
</dbReference>
<evidence type="ECO:0000256" key="1">
    <source>
        <dbReference type="ARBA" id="ARBA00008007"/>
    </source>
</evidence>
<gene>
    <name evidence="3" type="ORF">GCM10023090_16690</name>
</gene>
<dbReference type="Proteomes" id="UP001501788">
    <property type="component" value="Unassembled WGS sequence"/>
</dbReference>
<dbReference type="SUPFAM" id="SSF53271">
    <property type="entry name" value="PRTase-like"/>
    <property type="match status" value="1"/>
</dbReference>
<dbReference type="EMBL" id="BAABEX010000011">
    <property type="protein sequence ID" value="GAA4423917.1"/>
    <property type="molecule type" value="Genomic_DNA"/>
</dbReference>
<proteinExistence type="inferred from homology"/>
<dbReference type="InterPro" id="IPR051910">
    <property type="entry name" value="ComF/GntX_DNA_util-trans"/>
</dbReference>
<dbReference type="CDD" id="cd06223">
    <property type="entry name" value="PRTases_typeI"/>
    <property type="match status" value="1"/>
</dbReference>
<dbReference type="InterPro" id="IPR029057">
    <property type="entry name" value="PRTase-like"/>
</dbReference>
<name>A0ABP8L8S5_9BURK</name>
<evidence type="ECO:0000259" key="2">
    <source>
        <dbReference type="Pfam" id="PF00156"/>
    </source>
</evidence>
<dbReference type="Pfam" id="PF00156">
    <property type="entry name" value="Pribosyltran"/>
    <property type="match status" value="1"/>
</dbReference>
<reference evidence="4" key="1">
    <citation type="journal article" date="2019" name="Int. J. Syst. Evol. Microbiol.">
        <title>The Global Catalogue of Microorganisms (GCM) 10K type strain sequencing project: providing services to taxonomists for standard genome sequencing and annotation.</title>
        <authorList>
            <consortium name="The Broad Institute Genomics Platform"/>
            <consortium name="The Broad Institute Genome Sequencing Center for Infectious Disease"/>
            <person name="Wu L."/>
            <person name="Ma J."/>
        </authorList>
    </citation>
    <scope>NUCLEOTIDE SEQUENCE [LARGE SCALE GENOMIC DNA]</scope>
    <source>
        <strain evidence="4">JCM 31890</strain>
    </source>
</reference>
<dbReference type="PANTHER" id="PTHR47505">
    <property type="entry name" value="DNA UTILIZATION PROTEIN YHGH"/>
    <property type="match status" value="1"/>
</dbReference>
<keyword evidence="4" id="KW-1185">Reference proteome</keyword>
<comment type="similarity">
    <text evidence="1">Belongs to the ComF/GntX family.</text>
</comment>
<accession>A0ABP8L8S5</accession>
<evidence type="ECO:0000313" key="3">
    <source>
        <dbReference type="EMBL" id="GAA4423917.1"/>
    </source>
</evidence>
<organism evidence="3 4">
    <name type="scientific">Acidovorax lacteus</name>
    <dbReference type="NCBI Taxonomy" id="1924988"/>
    <lineage>
        <taxon>Bacteria</taxon>
        <taxon>Pseudomonadati</taxon>
        <taxon>Pseudomonadota</taxon>
        <taxon>Betaproteobacteria</taxon>
        <taxon>Burkholderiales</taxon>
        <taxon>Comamonadaceae</taxon>
        <taxon>Acidovorax</taxon>
    </lineage>
</organism>
<dbReference type="InterPro" id="IPR000836">
    <property type="entry name" value="PRTase_dom"/>
</dbReference>
<comment type="caution">
    <text evidence="3">The sequence shown here is derived from an EMBL/GenBank/DDBJ whole genome shotgun (WGS) entry which is preliminary data.</text>
</comment>
<protein>
    <submittedName>
        <fullName evidence="3">ComF family protein</fullName>
    </submittedName>
</protein>